<organism evidence="13 14">
    <name type="scientific">Chromobacterium sinusclupearum</name>
    <dbReference type="NCBI Taxonomy" id="2077146"/>
    <lineage>
        <taxon>Bacteria</taxon>
        <taxon>Pseudomonadati</taxon>
        <taxon>Pseudomonadota</taxon>
        <taxon>Betaproteobacteria</taxon>
        <taxon>Neisseriales</taxon>
        <taxon>Chromobacteriaceae</taxon>
        <taxon>Chromobacterium</taxon>
    </lineage>
</organism>
<evidence type="ECO:0000256" key="11">
    <source>
        <dbReference type="SAM" id="Phobius"/>
    </source>
</evidence>
<evidence type="ECO:0000256" key="4">
    <source>
        <dbReference type="ARBA" id="ARBA00022481"/>
    </source>
</evidence>
<dbReference type="NCBIfam" id="TIGR02532">
    <property type="entry name" value="IV_pilin_GFxxxE"/>
    <property type="match status" value="1"/>
</dbReference>
<accession>A0A2K4MI56</accession>
<feature type="domain" description="General secretion pathway GspH" evidence="12">
    <location>
        <begin position="43"/>
        <end position="170"/>
    </location>
</feature>
<dbReference type="GO" id="GO:0015628">
    <property type="term" value="P:protein secretion by the type II secretion system"/>
    <property type="evidence" value="ECO:0007669"/>
    <property type="project" value="InterPro"/>
</dbReference>
<feature type="transmembrane region" description="Helical" evidence="11">
    <location>
        <begin position="12"/>
        <end position="30"/>
    </location>
</feature>
<keyword evidence="14" id="KW-1185">Reference proteome</keyword>
<dbReference type="Proteomes" id="UP000236416">
    <property type="component" value="Unassembled WGS sequence"/>
</dbReference>
<evidence type="ECO:0000256" key="3">
    <source>
        <dbReference type="ARBA" id="ARBA00022475"/>
    </source>
</evidence>
<keyword evidence="3" id="KW-1003">Cell membrane</keyword>
<evidence type="ECO:0000313" key="13">
    <source>
        <dbReference type="EMBL" id="POA96742.1"/>
    </source>
</evidence>
<evidence type="ECO:0000256" key="7">
    <source>
        <dbReference type="ARBA" id="ARBA00022989"/>
    </source>
</evidence>
<evidence type="ECO:0000256" key="9">
    <source>
        <dbReference type="ARBA" id="ARBA00025772"/>
    </source>
</evidence>
<name>A0A2K4MI56_9NEIS</name>
<dbReference type="GO" id="GO:0015627">
    <property type="term" value="C:type II protein secretion system complex"/>
    <property type="evidence" value="ECO:0007669"/>
    <property type="project" value="InterPro"/>
</dbReference>
<dbReference type="AlphaFoldDB" id="A0A2K4MI56"/>
<evidence type="ECO:0000259" key="12">
    <source>
        <dbReference type="Pfam" id="PF12019"/>
    </source>
</evidence>
<comment type="subcellular location">
    <subcellularLocation>
        <location evidence="1">Cell inner membrane</location>
        <topology evidence="1">Single-pass membrane protein</topology>
    </subcellularLocation>
</comment>
<reference evidence="13 14" key="1">
    <citation type="submission" date="2018-01" db="EMBL/GenBank/DDBJ databases">
        <title>Genomic Sequence of Chromobacterium MWU13-2610 from wild cranberry bogs within the Cape Cod National Seashore.</title>
        <authorList>
            <person name="O'Hara-Hanley K."/>
            <person name="Soby S."/>
            <person name="Harrison A."/>
        </authorList>
    </citation>
    <scope>NUCLEOTIDE SEQUENCE [LARGE SCALE GENOMIC DNA]</scope>
    <source>
        <strain evidence="13 14">MWU13-2610</strain>
    </source>
</reference>
<comment type="caution">
    <text evidence="13">The sequence shown here is derived from an EMBL/GenBank/DDBJ whole genome shotgun (WGS) entry which is preliminary data.</text>
</comment>
<proteinExistence type="inferred from homology"/>
<protein>
    <recommendedName>
        <fullName evidence="2">Type II secretion system protein H</fullName>
    </recommendedName>
    <alternativeName>
        <fullName evidence="10">General secretion pathway protein H</fullName>
    </alternativeName>
</protein>
<keyword evidence="5" id="KW-0997">Cell inner membrane</keyword>
<dbReference type="GO" id="GO:0005886">
    <property type="term" value="C:plasma membrane"/>
    <property type="evidence" value="ECO:0007669"/>
    <property type="project" value="UniProtKB-SubCell"/>
</dbReference>
<dbReference type="RefSeq" id="WP_103321992.1">
    <property type="nucleotide sequence ID" value="NZ_PPTF01000107.1"/>
</dbReference>
<evidence type="ECO:0000256" key="2">
    <source>
        <dbReference type="ARBA" id="ARBA00021549"/>
    </source>
</evidence>
<dbReference type="EMBL" id="PPTF01000107">
    <property type="protein sequence ID" value="POA96742.1"/>
    <property type="molecule type" value="Genomic_DNA"/>
</dbReference>
<evidence type="ECO:0000313" key="14">
    <source>
        <dbReference type="Proteomes" id="UP000236416"/>
    </source>
</evidence>
<sequence length="188" mass="19730">MRHQNGFTLLELMMVIAILAITLAFAVPAYQSTIAAESIQAESNNLYGDILYARNEALRQGLYVLVCQSTDNQTCDASGGSANWAVGWIVTTGTSCANGSNGTVLRKQKAFSSKDTANYTNLASPPVAGTTPFCFNRMGYAASANTGKVVIRSTSNTSATPYCVIVEASGHPLSLRGGQTSPSGMTCP</sequence>
<keyword evidence="8 11" id="KW-0472">Membrane</keyword>
<comment type="similarity">
    <text evidence="9">Belongs to the GSP H family.</text>
</comment>
<dbReference type="InterPro" id="IPR045584">
    <property type="entry name" value="Pilin-like"/>
</dbReference>
<dbReference type="Pfam" id="PF12019">
    <property type="entry name" value="GspH"/>
    <property type="match status" value="1"/>
</dbReference>
<dbReference type="Pfam" id="PF07963">
    <property type="entry name" value="N_methyl"/>
    <property type="match status" value="1"/>
</dbReference>
<dbReference type="Gene3D" id="3.55.40.10">
    <property type="entry name" value="minor pseudopilin epsh domain"/>
    <property type="match status" value="1"/>
</dbReference>
<gene>
    <name evidence="13" type="ORF">C2134_20670</name>
</gene>
<evidence type="ECO:0000256" key="8">
    <source>
        <dbReference type="ARBA" id="ARBA00023136"/>
    </source>
</evidence>
<evidence type="ECO:0000256" key="10">
    <source>
        <dbReference type="ARBA" id="ARBA00030775"/>
    </source>
</evidence>
<keyword evidence="6 11" id="KW-0812">Transmembrane</keyword>
<evidence type="ECO:0000256" key="1">
    <source>
        <dbReference type="ARBA" id="ARBA00004377"/>
    </source>
</evidence>
<dbReference type="InterPro" id="IPR022346">
    <property type="entry name" value="T2SS_GspH"/>
</dbReference>
<dbReference type="SUPFAM" id="SSF54523">
    <property type="entry name" value="Pili subunits"/>
    <property type="match status" value="1"/>
</dbReference>
<keyword evidence="4" id="KW-0488">Methylation</keyword>
<evidence type="ECO:0000256" key="5">
    <source>
        <dbReference type="ARBA" id="ARBA00022519"/>
    </source>
</evidence>
<evidence type="ECO:0000256" key="6">
    <source>
        <dbReference type="ARBA" id="ARBA00022692"/>
    </source>
</evidence>
<keyword evidence="7 11" id="KW-1133">Transmembrane helix</keyword>
<dbReference type="InterPro" id="IPR012902">
    <property type="entry name" value="N_methyl_site"/>
</dbReference>